<dbReference type="EMBL" id="FOFS01000001">
    <property type="protein sequence ID" value="SEP71305.1"/>
    <property type="molecule type" value="Genomic_DNA"/>
</dbReference>
<reference evidence="1 2" key="1">
    <citation type="submission" date="2016-10" db="EMBL/GenBank/DDBJ databases">
        <authorList>
            <person name="de Groot N.N."/>
        </authorList>
    </citation>
    <scope>NUCLEOTIDE SEQUENCE [LARGE SCALE GENOMIC DNA]</scope>
    <source>
        <strain evidence="1 2">DSM 25927</strain>
    </source>
</reference>
<keyword evidence="2" id="KW-1185">Reference proteome</keyword>
<proteinExistence type="predicted"/>
<dbReference type="AlphaFoldDB" id="A0A1H9A3V8"/>
<gene>
    <name evidence="1" type="ORF">SAMN04488038_101263</name>
</gene>
<evidence type="ECO:0008006" key="3">
    <source>
        <dbReference type="Google" id="ProtNLM"/>
    </source>
</evidence>
<name>A0A1H9A3V8_9GAMM</name>
<dbReference type="STRING" id="489703.SAMN04488038_101263"/>
<protein>
    <recommendedName>
        <fullName evidence="3">DUF1329 domain-containing protein</fullName>
    </recommendedName>
</protein>
<dbReference type="OrthoDB" id="5937151at2"/>
<sequence length="464" mass="52751">MFRIGKYDFNYSRRVFMEKAAKGTAGAGVLCSSWPLIAQGASIKKAYPDELISIEMQTKGKVKVGDIISKDNVQYVKHLCDPFLYRQITEQGRKIKIRATTLDVTEKMYSRPFWEATMRGQAAGGAKFDADGNLITVGGKKWTGGSPFPDPKTALEATINLTLAWGRADMTQYAVRETEINAAGDIDYRYDFSWMELMVQSRTDGQVLRNQNDLLRQQVVWFTSTEDVAGTSFLSTWYYDQRKMPDLYGYLPQFRRVRQFPANQRFEPLVPGATWFLTDAWAAGDPMLTWGDYKVVEIRPALMAAGGNWKGKRPNWEKGRHGGPKGNTFFDTEFELAPEVMVVEAKPTGFPRAPAGFKRMWIDLRNSMYCADIRYDRNGKEWVNFETGSGQLTDGDLTLYYEGTKDPIWSWNYVLSADIQTGRMTQIEHAEKVAGGIKNRWNVPAEEVYDKYFTQKAVASFGKI</sequence>
<evidence type="ECO:0000313" key="1">
    <source>
        <dbReference type="EMBL" id="SEP71305.1"/>
    </source>
</evidence>
<organism evidence="1 2">
    <name type="scientific">Solimonas aquatica</name>
    <dbReference type="NCBI Taxonomy" id="489703"/>
    <lineage>
        <taxon>Bacteria</taxon>
        <taxon>Pseudomonadati</taxon>
        <taxon>Pseudomonadota</taxon>
        <taxon>Gammaproteobacteria</taxon>
        <taxon>Nevskiales</taxon>
        <taxon>Nevskiaceae</taxon>
        <taxon>Solimonas</taxon>
    </lineage>
</organism>
<dbReference type="Pfam" id="PF07044">
    <property type="entry name" value="DUF1329"/>
    <property type="match status" value="1"/>
</dbReference>
<dbReference type="Proteomes" id="UP000199233">
    <property type="component" value="Unassembled WGS sequence"/>
</dbReference>
<dbReference type="Gene3D" id="2.50.20.10">
    <property type="entry name" value="Lipoprotein localisation LolA/LolB/LppX"/>
    <property type="match status" value="1"/>
</dbReference>
<evidence type="ECO:0000313" key="2">
    <source>
        <dbReference type="Proteomes" id="UP000199233"/>
    </source>
</evidence>
<dbReference type="InterPro" id="IPR010752">
    <property type="entry name" value="DUF1329"/>
</dbReference>
<accession>A0A1H9A3V8</accession>